<accession>J1JSX9</accession>
<dbReference type="AlphaFoldDB" id="J1JSX9"/>
<evidence type="ECO:0000313" key="3">
    <source>
        <dbReference type="Proteomes" id="UP000002304"/>
    </source>
</evidence>
<sequence>MFTRNHYLSQCGIFLTVGVNMLVPMQCHLSSDKKDCNVVRQKNIVEESKKLKGFYDSIKLHVSGITEPHARQNLIIKLYESFFPRHFKRQPINLRLFMLLLRVWILLFVLLMIFQERNLEKTWDYMVFLFLIKNQRNEKPRIFI</sequence>
<dbReference type="HOGENOM" id="CLU_1792673_0_0_5"/>
<feature type="transmembrane region" description="Helical" evidence="1">
    <location>
        <begin position="94"/>
        <end position="114"/>
    </location>
</feature>
<name>J1JSX9_BARVI</name>
<gene>
    <name evidence="2" type="ORF">ME1_01167</name>
</gene>
<dbReference type="Proteomes" id="UP000002304">
    <property type="component" value="Unassembled WGS sequence"/>
</dbReference>
<reference evidence="2 3" key="1">
    <citation type="submission" date="2012-03" db="EMBL/GenBank/DDBJ databases">
        <title>The Genome Sequence of Bartonella vinsonii subsp. arupensis OK-94-513.</title>
        <authorList>
            <consortium name="The Broad Institute Genome Sequencing Platform"/>
            <consortium name="The Broad Institute Genome Sequencing Center for Infectious Disease"/>
            <person name="Feldgarden M."/>
            <person name="Kirby J."/>
            <person name="Kosoy M."/>
            <person name="Birtles R."/>
            <person name="Probert W.S."/>
            <person name="Chiaraviglio L."/>
            <person name="Young S.K."/>
            <person name="Zeng Q."/>
            <person name="Gargeya S."/>
            <person name="Fitzgerald M."/>
            <person name="Haas B."/>
            <person name="Abouelleil A."/>
            <person name="Alvarado L."/>
            <person name="Arachchi H.M."/>
            <person name="Berlin A."/>
            <person name="Chapman S.B."/>
            <person name="Gearin G."/>
            <person name="Goldberg J."/>
            <person name="Griggs A."/>
            <person name="Gujja S."/>
            <person name="Hansen M."/>
            <person name="Heiman D."/>
            <person name="Howarth C."/>
            <person name="Larimer J."/>
            <person name="Lui A."/>
            <person name="MacDonald P.J.P."/>
            <person name="McCowen C."/>
            <person name="Montmayeur A."/>
            <person name="Murphy C."/>
            <person name="Neiman D."/>
            <person name="Pearson M."/>
            <person name="Priest M."/>
            <person name="Roberts A."/>
            <person name="Saif S."/>
            <person name="Shea T."/>
            <person name="Sisk P."/>
            <person name="Stolte C."/>
            <person name="Sykes S."/>
            <person name="Wortman J."/>
            <person name="Nusbaum C."/>
            <person name="Birren B."/>
        </authorList>
    </citation>
    <scope>NUCLEOTIDE SEQUENCE [LARGE SCALE GENOMIC DNA]</scope>
    <source>
        <strain evidence="2 3">OK-94-513</strain>
    </source>
</reference>
<protein>
    <submittedName>
        <fullName evidence="2">Uncharacterized protein</fullName>
    </submittedName>
</protein>
<evidence type="ECO:0000313" key="2">
    <source>
        <dbReference type="EMBL" id="EJF87565.1"/>
    </source>
</evidence>
<keyword evidence="1" id="KW-0812">Transmembrane</keyword>
<evidence type="ECO:0000256" key="1">
    <source>
        <dbReference type="SAM" id="Phobius"/>
    </source>
</evidence>
<proteinExistence type="predicted"/>
<organism evidence="2 3">
    <name type="scientific">Bartonella vinsonii subsp. arupensis OK-94-513</name>
    <dbReference type="NCBI Taxonomy" id="1094562"/>
    <lineage>
        <taxon>Bacteria</taxon>
        <taxon>Pseudomonadati</taxon>
        <taxon>Pseudomonadota</taxon>
        <taxon>Alphaproteobacteria</taxon>
        <taxon>Hyphomicrobiales</taxon>
        <taxon>Bartonellaceae</taxon>
        <taxon>Bartonella</taxon>
    </lineage>
</organism>
<keyword evidence="1" id="KW-1133">Transmembrane helix</keyword>
<keyword evidence="1" id="KW-0472">Membrane</keyword>
<comment type="caution">
    <text evidence="2">The sequence shown here is derived from an EMBL/GenBank/DDBJ whole genome shotgun (WGS) entry which is preliminary data.</text>
</comment>
<dbReference type="EMBL" id="AILZ01000030">
    <property type="protein sequence ID" value="EJF87565.1"/>
    <property type="molecule type" value="Genomic_DNA"/>
</dbReference>